<gene>
    <name evidence="14" type="ORF">DLJ61_14825</name>
</gene>
<dbReference type="GO" id="GO:0008948">
    <property type="term" value="F:oxaloacetate decarboxylase activity"/>
    <property type="evidence" value="ECO:0007669"/>
    <property type="project" value="UniProtKB-EC"/>
</dbReference>
<dbReference type="PANTHER" id="PTHR33254">
    <property type="entry name" value="4-HYDROXY-4-METHYL-2-OXOGLUTARATE ALDOLASE 3-RELATED"/>
    <property type="match status" value="1"/>
</dbReference>
<comment type="function">
    <text evidence="8">Catalyzes the aldol cleavage of 4-hydroxy-4-methyl-2-oxoglutarate (HMG) into 2 molecules of pyruvate. Also contains a secondary oxaloacetate (OAA) decarboxylase activity due to the common pyruvate enolate transition state formed following C-C bond cleavage in the retro-aldol and decarboxylation reactions.</text>
</comment>
<evidence type="ECO:0000313" key="14">
    <source>
        <dbReference type="EMBL" id="AWO84603.1"/>
    </source>
</evidence>
<proteinExistence type="inferred from homology"/>
<evidence type="ECO:0000256" key="7">
    <source>
        <dbReference type="ARBA" id="ARBA00016549"/>
    </source>
</evidence>
<accession>A0AAD0K7C7</accession>
<keyword evidence="13" id="KW-0460">Magnesium</keyword>
<evidence type="ECO:0000256" key="9">
    <source>
        <dbReference type="ARBA" id="ARBA00029596"/>
    </source>
</evidence>
<dbReference type="Gene3D" id="3.50.30.40">
    <property type="entry name" value="Ribonuclease E inhibitor RraA/RraA-like"/>
    <property type="match status" value="1"/>
</dbReference>
<keyword evidence="13" id="KW-0479">Metal-binding</keyword>
<feature type="binding site" evidence="13">
    <location>
        <position position="132"/>
    </location>
    <ligand>
        <name>Mg(2+)</name>
        <dbReference type="ChEBI" id="CHEBI:18420"/>
    </ligand>
</feature>
<dbReference type="CDD" id="cd16841">
    <property type="entry name" value="RraA_family"/>
    <property type="match status" value="1"/>
</dbReference>
<dbReference type="EMBL" id="CP029604">
    <property type="protein sequence ID" value="AWO84603.1"/>
    <property type="molecule type" value="Genomic_DNA"/>
</dbReference>
<dbReference type="PANTHER" id="PTHR33254:SF4">
    <property type="entry name" value="4-HYDROXY-4-METHYL-2-OXOGLUTARATE ALDOLASE 3-RELATED"/>
    <property type="match status" value="1"/>
</dbReference>
<evidence type="ECO:0000256" key="8">
    <source>
        <dbReference type="ARBA" id="ARBA00025046"/>
    </source>
</evidence>
<evidence type="ECO:0000256" key="10">
    <source>
        <dbReference type="ARBA" id="ARBA00030169"/>
    </source>
</evidence>
<dbReference type="GeneID" id="32689058"/>
<dbReference type="InterPro" id="IPR036704">
    <property type="entry name" value="RraA/RraA-like_sf"/>
</dbReference>
<dbReference type="GO" id="GO:0047443">
    <property type="term" value="F:4-hydroxy-4-methyl-2-oxoglutarate aldolase activity"/>
    <property type="evidence" value="ECO:0007669"/>
    <property type="project" value="UniProtKB-EC"/>
</dbReference>
<dbReference type="EC" id="4.1.3.17" evidence="5"/>
<name>A0AAD0K7C7_9ACTN</name>
<dbReference type="Proteomes" id="UP000247118">
    <property type="component" value="Chromosome"/>
</dbReference>
<organism evidence="14 15">
    <name type="scientific">Gordonia terrae</name>
    <dbReference type="NCBI Taxonomy" id="2055"/>
    <lineage>
        <taxon>Bacteria</taxon>
        <taxon>Bacillati</taxon>
        <taxon>Actinomycetota</taxon>
        <taxon>Actinomycetes</taxon>
        <taxon>Mycobacteriales</taxon>
        <taxon>Gordoniaceae</taxon>
        <taxon>Gordonia</taxon>
    </lineage>
</organism>
<evidence type="ECO:0000256" key="12">
    <source>
        <dbReference type="ARBA" id="ARBA00047973"/>
    </source>
</evidence>
<comment type="catalytic activity">
    <reaction evidence="1">
        <text>4-hydroxy-4-methyl-2-oxoglutarate = 2 pyruvate</text>
        <dbReference type="Rhea" id="RHEA:22748"/>
        <dbReference type="ChEBI" id="CHEBI:15361"/>
        <dbReference type="ChEBI" id="CHEBI:58276"/>
        <dbReference type="EC" id="4.1.3.17"/>
    </reaction>
</comment>
<feature type="binding site" evidence="13">
    <location>
        <position position="131"/>
    </location>
    <ligand>
        <name>substrate</name>
    </ligand>
</feature>
<evidence type="ECO:0000256" key="2">
    <source>
        <dbReference type="ARBA" id="ARBA00001968"/>
    </source>
</evidence>
<comment type="cofactor">
    <cofactor evidence="13">
        <name>Mg(2+)</name>
        <dbReference type="ChEBI" id="CHEBI:18420"/>
    </cofactor>
</comment>
<comment type="cofactor">
    <cofactor evidence="2">
        <name>a divalent metal cation</name>
        <dbReference type="ChEBI" id="CHEBI:60240"/>
    </cofactor>
</comment>
<dbReference type="GO" id="GO:0046872">
    <property type="term" value="F:metal ion binding"/>
    <property type="evidence" value="ECO:0007669"/>
    <property type="project" value="UniProtKB-KW"/>
</dbReference>
<evidence type="ECO:0000256" key="3">
    <source>
        <dbReference type="ARBA" id="ARBA00008621"/>
    </source>
</evidence>
<sequence>MHPTQQAAADTALSVLYRIPDVSSAVADALDHLGCGDSTGTRILVPLTPGTRICGPAITLRYRRLDGSVADSRRDGLGVLGDRDLYESARPGAVAVFECPPPADTAVVGAISARWARLAGVAGCIVDGAIRDSASIIDSGLPVWSSARVARAARHRYTTDATGVPVRIGGMLVTPGDIVIADDDGLCVVPPAALAEVVDLCVRADAVERTLLRTMAESDSPADLHARLARAGADASSIDR</sequence>
<dbReference type="InterPro" id="IPR005493">
    <property type="entry name" value="RraA/RraA-like"/>
</dbReference>
<dbReference type="RefSeq" id="WP_004018900.1">
    <property type="nucleotide sequence ID" value="NZ_CABEIC010000002.1"/>
</dbReference>
<dbReference type="Pfam" id="PF03737">
    <property type="entry name" value="RraA-like"/>
    <property type="match status" value="1"/>
</dbReference>
<evidence type="ECO:0000256" key="11">
    <source>
        <dbReference type="ARBA" id="ARBA00032305"/>
    </source>
</evidence>
<evidence type="ECO:0000256" key="6">
    <source>
        <dbReference type="ARBA" id="ARBA00012947"/>
    </source>
</evidence>
<evidence type="ECO:0000256" key="5">
    <source>
        <dbReference type="ARBA" id="ARBA00012213"/>
    </source>
</evidence>
<protein>
    <recommendedName>
        <fullName evidence="7">Putative 4-hydroxy-4-methyl-2-oxoglutarate aldolase</fullName>
        <ecNumber evidence="6">4.1.1.112</ecNumber>
        <ecNumber evidence="5">4.1.3.17</ecNumber>
    </recommendedName>
    <alternativeName>
        <fullName evidence="11">Oxaloacetate decarboxylase</fullName>
    </alternativeName>
    <alternativeName>
        <fullName evidence="9">Regulator of ribonuclease activity homolog</fullName>
    </alternativeName>
    <alternativeName>
        <fullName evidence="10">RraA-like protein</fullName>
    </alternativeName>
</protein>
<dbReference type="KEGG" id="gta:BCM27_14690"/>
<dbReference type="SUPFAM" id="SSF89562">
    <property type="entry name" value="RraA-like"/>
    <property type="match status" value="1"/>
</dbReference>
<comment type="similarity">
    <text evidence="3">Belongs to the class II aldolase/RraA-like family.</text>
</comment>
<dbReference type="EC" id="4.1.1.112" evidence="6"/>
<dbReference type="AlphaFoldDB" id="A0AAD0K7C7"/>
<evidence type="ECO:0000313" key="15">
    <source>
        <dbReference type="Proteomes" id="UP000247118"/>
    </source>
</evidence>
<comment type="catalytic activity">
    <reaction evidence="12">
        <text>oxaloacetate + H(+) = pyruvate + CO2</text>
        <dbReference type="Rhea" id="RHEA:15641"/>
        <dbReference type="ChEBI" id="CHEBI:15361"/>
        <dbReference type="ChEBI" id="CHEBI:15378"/>
        <dbReference type="ChEBI" id="CHEBI:16452"/>
        <dbReference type="ChEBI" id="CHEBI:16526"/>
        <dbReference type="EC" id="4.1.1.112"/>
    </reaction>
</comment>
<comment type="subunit">
    <text evidence="4">Homotrimer.</text>
</comment>
<evidence type="ECO:0000256" key="1">
    <source>
        <dbReference type="ARBA" id="ARBA00001342"/>
    </source>
</evidence>
<evidence type="ECO:0000256" key="13">
    <source>
        <dbReference type="PIRSR" id="PIRSR605493-1"/>
    </source>
</evidence>
<evidence type="ECO:0000256" key="4">
    <source>
        <dbReference type="ARBA" id="ARBA00011233"/>
    </source>
</evidence>
<reference evidence="14 15" key="1">
    <citation type="submission" date="2018-05" db="EMBL/GenBank/DDBJ databases">
        <title>Complete genome sequence of Gordonia terrae NRRL B-16283.</title>
        <authorList>
            <person name="Garlena R.A."/>
            <person name="Russell D.A."/>
            <person name="Hatfull G.F."/>
        </authorList>
    </citation>
    <scope>NUCLEOTIDE SEQUENCE [LARGE SCALE GENOMIC DNA]</scope>
    <source>
        <strain evidence="14 15">NRRL B-16283</strain>
    </source>
</reference>